<accession>A0A0E9V9U3</accession>
<sequence>MILNFHPFMNFNLLYVIHSSHGIQGPKCT</sequence>
<organism evidence="1">
    <name type="scientific">Anguilla anguilla</name>
    <name type="common">European freshwater eel</name>
    <name type="synonym">Muraena anguilla</name>
    <dbReference type="NCBI Taxonomy" id="7936"/>
    <lineage>
        <taxon>Eukaryota</taxon>
        <taxon>Metazoa</taxon>
        <taxon>Chordata</taxon>
        <taxon>Craniata</taxon>
        <taxon>Vertebrata</taxon>
        <taxon>Euteleostomi</taxon>
        <taxon>Actinopterygii</taxon>
        <taxon>Neopterygii</taxon>
        <taxon>Teleostei</taxon>
        <taxon>Anguilliformes</taxon>
        <taxon>Anguillidae</taxon>
        <taxon>Anguilla</taxon>
    </lineage>
</organism>
<name>A0A0E9V9U3_ANGAN</name>
<dbReference type="EMBL" id="GBXM01033765">
    <property type="protein sequence ID" value="JAH74812.1"/>
    <property type="molecule type" value="Transcribed_RNA"/>
</dbReference>
<reference evidence="1" key="2">
    <citation type="journal article" date="2015" name="Fish Shellfish Immunol.">
        <title>Early steps in the European eel (Anguilla anguilla)-Vibrio vulnificus interaction in the gills: Role of the RtxA13 toxin.</title>
        <authorList>
            <person name="Callol A."/>
            <person name="Pajuelo D."/>
            <person name="Ebbesson L."/>
            <person name="Teles M."/>
            <person name="MacKenzie S."/>
            <person name="Amaro C."/>
        </authorList>
    </citation>
    <scope>NUCLEOTIDE SEQUENCE</scope>
</reference>
<protein>
    <submittedName>
        <fullName evidence="1">Uncharacterized protein</fullName>
    </submittedName>
</protein>
<proteinExistence type="predicted"/>
<reference evidence="1" key="1">
    <citation type="submission" date="2014-11" db="EMBL/GenBank/DDBJ databases">
        <authorList>
            <person name="Amaro Gonzalez C."/>
        </authorList>
    </citation>
    <scope>NUCLEOTIDE SEQUENCE</scope>
</reference>
<evidence type="ECO:0000313" key="1">
    <source>
        <dbReference type="EMBL" id="JAH74812.1"/>
    </source>
</evidence>
<dbReference type="AlphaFoldDB" id="A0A0E9V9U3"/>